<feature type="transmembrane region" description="Helical" evidence="1">
    <location>
        <begin position="72"/>
        <end position="93"/>
    </location>
</feature>
<feature type="transmembrane region" description="Helical" evidence="1">
    <location>
        <begin position="40"/>
        <end position="60"/>
    </location>
</feature>
<keyword evidence="1" id="KW-0812">Transmembrane</keyword>
<evidence type="ECO:0000313" key="2">
    <source>
        <dbReference type="EMBL" id="VFB03082.1"/>
    </source>
</evidence>
<feature type="transmembrane region" description="Helical" evidence="1">
    <location>
        <begin position="142"/>
        <end position="165"/>
    </location>
</feature>
<proteinExistence type="predicted"/>
<feature type="transmembrane region" description="Helical" evidence="1">
    <location>
        <begin position="225"/>
        <end position="250"/>
    </location>
</feature>
<organism evidence="2 3">
    <name type="scientific">Chryseobacterium taihuense</name>
    <dbReference type="NCBI Taxonomy" id="1141221"/>
    <lineage>
        <taxon>Bacteria</taxon>
        <taxon>Pseudomonadati</taxon>
        <taxon>Bacteroidota</taxon>
        <taxon>Flavobacteriia</taxon>
        <taxon>Flavobacteriales</taxon>
        <taxon>Weeksellaceae</taxon>
        <taxon>Chryseobacterium group</taxon>
        <taxon>Chryseobacterium</taxon>
    </lineage>
</organism>
<feature type="transmembrane region" description="Helical" evidence="1">
    <location>
        <begin position="186"/>
        <end position="213"/>
    </location>
</feature>
<feature type="transmembrane region" description="Helical" evidence="1">
    <location>
        <begin position="301"/>
        <end position="319"/>
    </location>
</feature>
<feature type="transmembrane region" description="Helical" evidence="1">
    <location>
        <begin position="326"/>
        <end position="343"/>
    </location>
</feature>
<dbReference type="Proteomes" id="UP000290013">
    <property type="component" value="Chromosome"/>
</dbReference>
<evidence type="ECO:0000313" key="3">
    <source>
        <dbReference type="Proteomes" id="UP000290013"/>
    </source>
</evidence>
<evidence type="ECO:0000256" key="1">
    <source>
        <dbReference type="SAM" id="Phobius"/>
    </source>
</evidence>
<keyword evidence="1" id="KW-1133">Transmembrane helix</keyword>
<feature type="transmembrane region" description="Helical" evidence="1">
    <location>
        <begin position="355"/>
        <end position="375"/>
    </location>
</feature>
<sequence>MKTRILQFSDNSKVMKIIVFTIYFIINFLFLIKYGIRQSFINPFFLIAVFAAFHIILFYSDRYFNNSWKISTRTINILIVFSGIFYLLLSHLITDPYSLKIDRWQTVEYSLDYWLHGKYIYATKNFMGNIPSYLPGQLLLMLLFYLLGNVGYMQAAAMILFGWIVKREFHSGKVRMTGIFLLFLSLSYIYEAVCKSDFISSFIITSFFILYWYQNNRTNYFQKPVILGLMVGILCLTRSAVVLPLVLFLCRPFFVSTWNEKIKFSVTFFLTVAFLMSTVMLPAESIDEVLAYNPLAMQGQLNSAVVLIFLSITVFLSFALKEIKHIFLWSSMIVFAVMASHIIEQILRNTAIEFLNVTYLAAALPFSIIGYCFLLQEDKFK</sequence>
<protein>
    <recommendedName>
        <fullName evidence="4">Glycosyltransferase RgtA/B/C/D-like domain-containing protein</fullName>
    </recommendedName>
</protein>
<evidence type="ECO:0008006" key="4">
    <source>
        <dbReference type="Google" id="ProtNLM"/>
    </source>
</evidence>
<accession>A0A4U8WA79</accession>
<name>A0A4U8WA79_9FLAO</name>
<dbReference type="RefSeq" id="WP_130913782.1">
    <property type="nucleotide sequence ID" value="NZ_LR215974.1"/>
</dbReference>
<feature type="transmembrane region" description="Helical" evidence="1">
    <location>
        <begin position="262"/>
        <end position="281"/>
    </location>
</feature>
<keyword evidence="1" id="KW-0472">Membrane</keyword>
<gene>
    <name evidence="2" type="ORF">NCTC12078_01070</name>
</gene>
<dbReference type="EMBL" id="LR215974">
    <property type="protein sequence ID" value="VFB03082.1"/>
    <property type="molecule type" value="Genomic_DNA"/>
</dbReference>
<reference evidence="2 3" key="1">
    <citation type="submission" date="2019-02" db="EMBL/GenBank/DDBJ databases">
        <authorList>
            <consortium name="Pathogen Informatics"/>
        </authorList>
    </citation>
    <scope>NUCLEOTIDE SEQUENCE [LARGE SCALE GENOMIC DNA]</scope>
    <source>
        <strain evidence="2 3">3012STDY6944375</strain>
    </source>
</reference>
<feature type="transmembrane region" description="Helical" evidence="1">
    <location>
        <begin position="14"/>
        <end position="34"/>
    </location>
</feature>
<dbReference type="KEGG" id="ctai:NCTC12078_01070"/>
<dbReference type="AlphaFoldDB" id="A0A4U8WA79"/>